<accession>A0A450V8G4</accession>
<evidence type="ECO:0000256" key="1">
    <source>
        <dbReference type="SAM" id="Phobius"/>
    </source>
</evidence>
<sequence>MPKIRCLTAHPLQHPFRLISQLERTDDRLNKLEDEIAERRPVAELIKLLIYFIIGIAAILAFFGLQKFSDIQNIIKEEVGKQYSKDQQKYINYEALISKTKTLSTDFEELYGKYRVALNNFSNLGKVTEDFDIEGKVGQVISESTQRQQQDQKNEKSKLMYEEPWRSNAISLLELLASIQEKRNFDSDFIFNASQCADRLKLNDLALRLISAANKRRPNDAPIKAGMLSAAVNIGNEAEIEKAYSELLNMVKNLTTNSPHIVLSEAWNATEDQRRYSELTETIDGLANNANVKLIPSYAYAIQAEAILRASGENAIELANQANKKAKKALSEETSHSSWAQSSLRQIMKVDSIIKKSLAMR</sequence>
<dbReference type="AlphaFoldDB" id="A0A450V8G4"/>
<name>A0A450V8G4_9GAMM</name>
<keyword evidence="1" id="KW-0472">Membrane</keyword>
<gene>
    <name evidence="2" type="ORF">BECKLFY1418A_GA0070994_11338</name>
</gene>
<protein>
    <submittedName>
        <fullName evidence="2">Uncharacterized protein</fullName>
    </submittedName>
</protein>
<keyword evidence="1" id="KW-1133">Transmembrane helix</keyword>
<feature type="transmembrane region" description="Helical" evidence="1">
    <location>
        <begin position="48"/>
        <end position="65"/>
    </location>
</feature>
<dbReference type="EMBL" id="CAADFH010000133">
    <property type="protein sequence ID" value="VFK01046.1"/>
    <property type="molecule type" value="Genomic_DNA"/>
</dbReference>
<organism evidence="2">
    <name type="scientific">Candidatus Kentrum sp. LFY</name>
    <dbReference type="NCBI Taxonomy" id="2126342"/>
    <lineage>
        <taxon>Bacteria</taxon>
        <taxon>Pseudomonadati</taxon>
        <taxon>Pseudomonadota</taxon>
        <taxon>Gammaproteobacteria</taxon>
        <taxon>Candidatus Kentrum</taxon>
    </lineage>
</organism>
<keyword evidence="1" id="KW-0812">Transmembrane</keyword>
<reference evidence="2" key="1">
    <citation type="submission" date="2019-02" db="EMBL/GenBank/DDBJ databases">
        <authorList>
            <person name="Gruber-Vodicka R. H."/>
            <person name="Seah K. B. B."/>
        </authorList>
    </citation>
    <scope>NUCLEOTIDE SEQUENCE</scope>
    <source>
        <strain evidence="2">BECK_M6</strain>
    </source>
</reference>
<proteinExistence type="predicted"/>
<evidence type="ECO:0000313" key="2">
    <source>
        <dbReference type="EMBL" id="VFK01046.1"/>
    </source>
</evidence>